<feature type="transmembrane region" description="Helical" evidence="2">
    <location>
        <begin position="159"/>
        <end position="181"/>
    </location>
</feature>
<feature type="compositionally biased region" description="Polar residues" evidence="1">
    <location>
        <begin position="193"/>
        <end position="206"/>
    </location>
</feature>
<dbReference type="Gene3D" id="2.60.40.10">
    <property type="entry name" value="Immunoglobulins"/>
    <property type="match status" value="1"/>
</dbReference>
<feature type="region of interest" description="Disordered" evidence="1">
    <location>
        <begin position="187"/>
        <end position="206"/>
    </location>
</feature>
<keyword evidence="2" id="KW-0812">Transmembrane</keyword>
<evidence type="ECO:0000313" key="5">
    <source>
        <dbReference type="Proteomes" id="UP001557470"/>
    </source>
</evidence>
<gene>
    <name evidence="4" type="ORF">UPYG_G00136560</name>
</gene>
<feature type="chain" id="PRO_5044791993" description="Immunoglobulin V-set domain-containing protein" evidence="3">
    <location>
        <begin position="25"/>
        <end position="206"/>
    </location>
</feature>
<feature type="signal peptide" evidence="3">
    <location>
        <begin position="1"/>
        <end position="24"/>
    </location>
</feature>
<dbReference type="Proteomes" id="UP001557470">
    <property type="component" value="Unassembled WGS sequence"/>
</dbReference>
<evidence type="ECO:0000313" key="4">
    <source>
        <dbReference type="EMBL" id="KAL0984060.1"/>
    </source>
</evidence>
<proteinExistence type="predicted"/>
<evidence type="ECO:0008006" key="6">
    <source>
        <dbReference type="Google" id="ProtNLM"/>
    </source>
</evidence>
<reference evidence="4 5" key="1">
    <citation type="submission" date="2024-06" db="EMBL/GenBank/DDBJ databases">
        <authorList>
            <person name="Pan Q."/>
            <person name="Wen M."/>
            <person name="Jouanno E."/>
            <person name="Zahm M."/>
            <person name="Klopp C."/>
            <person name="Cabau C."/>
            <person name="Louis A."/>
            <person name="Berthelot C."/>
            <person name="Parey E."/>
            <person name="Roest Crollius H."/>
            <person name="Montfort J."/>
            <person name="Robinson-Rechavi M."/>
            <person name="Bouchez O."/>
            <person name="Lampietro C."/>
            <person name="Lopez Roques C."/>
            <person name="Donnadieu C."/>
            <person name="Postlethwait J."/>
            <person name="Bobe J."/>
            <person name="Verreycken H."/>
            <person name="Guiguen Y."/>
        </authorList>
    </citation>
    <scope>NUCLEOTIDE SEQUENCE [LARGE SCALE GENOMIC DNA]</scope>
    <source>
        <strain evidence="4">Up_M1</strain>
        <tissue evidence="4">Testis</tissue>
    </source>
</reference>
<dbReference type="EMBL" id="JAGEUA010000004">
    <property type="protein sequence ID" value="KAL0984060.1"/>
    <property type="molecule type" value="Genomic_DNA"/>
</dbReference>
<sequence>MYTLLWRCMLGLLCTPAVLTWTASQNPIGLPRMRVNSSADIHCSTSLPNPSGLYLKGRFHGNREVLYLSMNDGAIQKVTTNTRFTDRVTVVKIQGVDLGYELTLRLSQLKVEDTDCYFCSWRYYDTNAKKLVVLPSNGTIIMIREEDPGCDGTQAKIELLLIVFSGTIFLFILLFTIKALVQCTRSKRPSPPARTTSLKRTAQNYC</sequence>
<evidence type="ECO:0000256" key="1">
    <source>
        <dbReference type="SAM" id="MobiDB-lite"/>
    </source>
</evidence>
<accession>A0ABD0WUA7</accession>
<evidence type="ECO:0000256" key="3">
    <source>
        <dbReference type="SAM" id="SignalP"/>
    </source>
</evidence>
<dbReference type="PANTHER" id="PTHR15343">
    <property type="entry name" value="CD7"/>
    <property type="match status" value="1"/>
</dbReference>
<dbReference type="InterPro" id="IPR013783">
    <property type="entry name" value="Ig-like_fold"/>
</dbReference>
<dbReference type="PANTHER" id="PTHR15343:SF0">
    <property type="entry name" value="T-CELL ANTIGEN CD7"/>
    <property type="match status" value="1"/>
</dbReference>
<protein>
    <recommendedName>
        <fullName evidence="6">Immunoglobulin V-set domain-containing protein</fullName>
    </recommendedName>
</protein>
<keyword evidence="2" id="KW-1133">Transmembrane helix</keyword>
<dbReference type="SUPFAM" id="SSF48726">
    <property type="entry name" value="Immunoglobulin"/>
    <property type="match status" value="1"/>
</dbReference>
<organism evidence="4 5">
    <name type="scientific">Umbra pygmaea</name>
    <name type="common">Eastern mudminnow</name>
    <dbReference type="NCBI Taxonomy" id="75934"/>
    <lineage>
        <taxon>Eukaryota</taxon>
        <taxon>Metazoa</taxon>
        <taxon>Chordata</taxon>
        <taxon>Craniata</taxon>
        <taxon>Vertebrata</taxon>
        <taxon>Euteleostomi</taxon>
        <taxon>Actinopterygii</taxon>
        <taxon>Neopterygii</taxon>
        <taxon>Teleostei</taxon>
        <taxon>Protacanthopterygii</taxon>
        <taxon>Esociformes</taxon>
        <taxon>Umbridae</taxon>
        <taxon>Umbra</taxon>
    </lineage>
</organism>
<dbReference type="InterPro" id="IPR039090">
    <property type="entry name" value="CD7"/>
</dbReference>
<name>A0ABD0WUA7_UMBPY</name>
<keyword evidence="3" id="KW-0732">Signal</keyword>
<keyword evidence="5" id="KW-1185">Reference proteome</keyword>
<keyword evidence="2" id="KW-0472">Membrane</keyword>
<comment type="caution">
    <text evidence="4">The sequence shown here is derived from an EMBL/GenBank/DDBJ whole genome shotgun (WGS) entry which is preliminary data.</text>
</comment>
<dbReference type="AlphaFoldDB" id="A0ABD0WUA7"/>
<dbReference type="InterPro" id="IPR036179">
    <property type="entry name" value="Ig-like_dom_sf"/>
</dbReference>
<evidence type="ECO:0000256" key="2">
    <source>
        <dbReference type="SAM" id="Phobius"/>
    </source>
</evidence>